<keyword evidence="1" id="KW-0175">Coiled coil</keyword>
<name>A0A077WMJ6_9FUNG</name>
<evidence type="ECO:0000256" key="1">
    <source>
        <dbReference type="SAM" id="Coils"/>
    </source>
</evidence>
<feature type="compositionally biased region" description="Polar residues" evidence="2">
    <location>
        <begin position="186"/>
        <end position="206"/>
    </location>
</feature>
<reference evidence="3" key="1">
    <citation type="journal article" date="2014" name="Genome Announc.">
        <title>De novo whole-genome sequence and genome annotation of Lichtheimia ramosa.</title>
        <authorList>
            <person name="Linde J."/>
            <person name="Schwartze V."/>
            <person name="Binder U."/>
            <person name="Lass-Florl C."/>
            <person name="Voigt K."/>
            <person name="Horn F."/>
        </authorList>
    </citation>
    <scope>NUCLEOTIDE SEQUENCE</scope>
    <source>
        <strain evidence="3">JMRC FSU:6197</strain>
    </source>
</reference>
<evidence type="ECO:0000256" key="2">
    <source>
        <dbReference type="SAM" id="MobiDB-lite"/>
    </source>
</evidence>
<sequence>MASPTHSGSFAENLYSGFQGGYDAGHILPIRQLTREHIEKELDSTQDTRLKMRKVVVDPFRNRTIGLDSQGNPIHNITLNTRPPGSLYSDNEEDTVRETPSYRTQNGRLQLLRYPPVSLYDFDQPVITEPSPVSIYLDVEKYSSTRQQVMDEFGGMWTAGSMHVDQAPVVQQSPSHDQHTMDHHQPQSADQQVPTTDTIPSSSVDQSQHHPVHWVPVYATPFQQSSCDEFYTPNPVDDVLSAKVDFNEIIARLNHPLEAMVDDYDVTADDKWNGSGKTQFIRDFIKALNEAQVYMKLAIVTFDMNFESFLFNIIKRELGLPCERISSVLDETWEREYGVLFPTSTAQPYGSNQPTADLVIVLDLRLRPNNPVFQKIESQRKNNNERPPRLHLVTMGSVEMRAAHYMENDTTRRERWDNEWWCDESGYFDLVWMRNTWPSEQEATTQRQHVIQSVMQWVKSGCQGEFKYTSSTPSRNDTIIQPSSPAIHIAGPSTPPLPPATPPRTTDTITTQVKQLFRYPAIFSSKISSPLPQFAGMEDDDSGSSFYSASEFVDNDISAVKNQLGPLRSEYQDECQRIIDKYKKAYQEEMDQLQQKYEQKALQELQRRQQQQ</sequence>
<feature type="region of interest" description="Disordered" evidence="2">
    <location>
        <begin position="79"/>
        <end position="103"/>
    </location>
</feature>
<organism evidence="3">
    <name type="scientific">Lichtheimia ramosa</name>
    <dbReference type="NCBI Taxonomy" id="688394"/>
    <lineage>
        <taxon>Eukaryota</taxon>
        <taxon>Fungi</taxon>
        <taxon>Fungi incertae sedis</taxon>
        <taxon>Mucoromycota</taxon>
        <taxon>Mucoromycotina</taxon>
        <taxon>Mucoromycetes</taxon>
        <taxon>Mucorales</taxon>
        <taxon>Lichtheimiaceae</taxon>
        <taxon>Lichtheimia</taxon>
    </lineage>
</organism>
<dbReference type="EMBL" id="LK023326">
    <property type="protein sequence ID" value="CDS08590.1"/>
    <property type="molecule type" value="Genomic_DNA"/>
</dbReference>
<dbReference type="OrthoDB" id="2276119at2759"/>
<accession>A0A077WMJ6</accession>
<evidence type="ECO:0000313" key="3">
    <source>
        <dbReference type="EMBL" id="CDS08590.1"/>
    </source>
</evidence>
<dbReference type="Gene3D" id="3.40.50.12360">
    <property type="match status" value="1"/>
</dbReference>
<feature type="region of interest" description="Disordered" evidence="2">
    <location>
        <begin position="169"/>
        <end position="207"/>
    </location>
</feature>
<dbReference type="AlphaFoldDB" id="A0A077WMJ6"/>
<feature type="coiled-coil region" evidence="1">
    <location>
        <begin position="568"/>
        <end position="603"/>
    </location>
</feature>
<gene>
    <name evidence="3" type="ORF">LRAMOSA09951</name>
</gene>
<feature type="compositionally biased region" description="Basic and acidic residues" evidence="2">
    <location>
        <begin position="176"/>
        <end position="185"/>
    </location>
</feature>
<proteinExistence type="predicted"/>
<protein>
    <submittedName>
        <fullName evidence="3">Uncharacterized protein</fullName>
    </submittedName>
</protein>
<dbReference type="InterPro" id="IPR038609">
    <property type="entry name" value="HDA1_su2/3_sf"/>
</dbReference>